<feature type="active site" description="Proton donor/acceptor" evidence="5">
    <location>
        <position position="127"/>
    </location>
</feature>
<evidence type="ECO:0000256" key="6">
    <source>
        <dbReference type="SAM" id="MobiDB-lite"/>
    </source>
</evidence>
<proteinExistence type="inferred from homology"/>
<feature type="region of interest" description="Disordered" evidence="6">
    <location>
        <begin position="1"/>
        <end position="45"/>
    </location>
</feature>
<dbReference type="HAMAP" id="MF_03040">
    <property type="entry name" value="USB1"/>
    <property type="match status" value="1"/>
</dbReference>
<dbReference type="InterPro" id="IPR027521">
    <property type="entry name" value="Usb1"/>
</dbReference>
<evidence type="ECO:0000256" key="4">
    <source>
        <dbReference type="ARBA" id="ARBA00023242"/>
    </source>
</evidence>
<comment type="caution">
    <text evidence="7">The sequence shown here is derived from an EMBL/GenBank/DDBJ whole genome shotgun (WGS) entry which is preliminary data.</text>
</comment>
<organism evidence="7 8">
    <name type="scientific">Zasmidium cellare</name>
    <name type="common">Wine cellar mold</name>
    <name type="synonym">Racodium cellare</name>
    <dbReference type="NCBI Taxonomy" id="395010"/>
    <lineage>
        <taxon>Eukaryota</taxon>
        <taxon>Fungi</taxon>
        <taxon>Dikarya</taxon>
        <taxon>Ascomycota</taxon>
        <taxon>Pezizomycotina</taxon>
        <taxon>Dothideomycetes</taxon>
        <taxon>Dothideomycetidae</taxon>
        <taxon>Mycosphaerellales</taxon>
        <taxon>Mycosphaerellaceae</taxon>
        <taxon>Zasmidium</taxon>
    </lineage>
</organism>
<dbReference type="PANTHER" id="PTHR13522">
    <property type="entry name" value="U6 SNRNA PHOSPHODIESTERASE 1"/>
    <property type="match status" value="1"/>
</dbReference>
<dbReference type="Proteomes" id="UP001305779">
    <property type="component" value="Unassembled WGS sequence"/>
</dbReference>
<comment type="function">
    <text evidence="5">Phosphodiesterase responsible for the U6 snRNA 3' end processing. Acts as an exoribonuclease (RNase) responsible for trimming the poly(U) tract of the last nucleotides in the pre-U6 snRNA molecule, leading to the formation of mature U6 snRNA.</text>
</comment>
<dbReference type="PANTHER" id="PTHR13522:SF3">
    <property type="entry name" value="U6 SNRNA PHOSPHODIESTERASE 1"/>
    <property type="match status" value="1"/>
</dbReference>
<keyword evidence="3" id="KW-0456">Lyase</keyword>
<comment type="subcellular location">
    <subcellularLocation>
        <location evidence="5">Nucleus</location>
    </subcellularLocation>
</comment>
<evidence type="ECO:0000256" key="2">
    <source>
        <dbReference type="ARBA" id="ARBA00022801"/>
    </source>
</evidence>
<comment type="similarity">
    <text evidence="5">Belongs to the 2H phosphoesterase superfamily. USB1 family.</text>
</comment>
<keyword evidence="8" id="KW-1185">Reference proteome</keyword>
<accession>A0ABR0ECU7</accession>
<gene>
    <name evidence="5" type="primary">USB1</name>
    <name evidence="7" type="ORF">PRZ48_009837</name>
</gene>
<keyword evidence="1 5" id="KW-0540">Nuclease</keyword>
<sequence length="308" mass="34394">MALVDYSDSDSDGSNHPDSSLPLAKKRRVSGSDSKLPPLPPAFRDLYSSTVRTSTQDDPSLHGGRKRVTPHVAGNWPAHVYLEWNPEEGDYKLLCLALQDVQHALENGLENVHSLLQNDLGVQLPLHVSLSRPLSLKTEQKDKFLDRLKAVTAETAVREFDLSPANLIWHPNEDGTRWFLVLKLERTEGRELPRLLQACNRLAKDFGQPMLYEQDQTTSSKALEAEQTTKDAEAFHVSIAWSLHPPTSKTVEKGIGLQQAVSADLRKRIGKIRIDFSEVKVRIGQDVSSIALPKRRITGLTGTWTQSI</sequence>
<dbReference type="EMBL" id="JAXOVC010000007">
    <property type="protein sequence ID" value="KAK4499324.1"/>
    <property type="molecule type" value="Genomic_DNA"/>
</dbReference>
<evidence type="ECO:0000256" key="3">
    <source>
        <dbReference type="ARBA" id="ARBA00023239"/>
    </source>
</evidence>
<evidence type="ECO:0000256" key="1">
    <source>
        <dbReference type="ARBA" id="ARBA00022722"/>
    </source>
</evidence>
<evidence type="ECO:0000313" key="8">
    <source>
        <dbReference type="Proteomes" id="UP001305779"/>
    </source>
</evidence>
<keyword evidence="2 5" id="KW-0378">Hydrolase</keyword>
<dbReference type="EC" id="3.1.4.-" evidence="5"/>
<reference evidence="7 8" key="1">
    <citation type="journal article" date="2023" name="G3 (Bethesda)">
        <title>A chromosome-level genome assembly of Zasmidium syzygii isolated from banana leaves.</title>
        <authorList>
            <person name="van Westerhoven A.C."/>
            <person name="Mehrabi R."/>
            <person name="Talebi R."/>
            <person name="Steentjes M.B.F."/>
            <person name="Corcolon B."/>
            <person name="Chong P.A."/>
            <person name="Kema G.H.J."/>
            <person name="Seidl M.F."/>
        </authorList>
    </citation>
    <scope>NUCLEOTIDE SEQUENCE [LARGE SCALE GENOMIC DNA]</scope>
    <source>
        <strain evidence="7 8">P124</strain>
    </source>
</reference>
<protein>
    <recommendedName>
        <fullName evidence="5">U6 snRNA phosphodiesterase</fullName>
        <ecNumber evidence="5">3.1.4.-</ecNumber>
    </recommendedName>
</protein>
<dbReference type="Pfam" id="PF09749">
    <property type="entry name" value="HVSL"/>
    <property type="match status" value="1"/>
</dbReference>
<keyword evidence="4 5" id="KW-0539">Nucleus</keyword>
<evidence type="ECO:0000256" key="5">
    <source>
        <dbReference type="HAMAP-Rule" id="MF_03040"/>
    </source>
</evidence>
<evidence type="ECO:0000313" key="7">
    <source>
        <dbReference type="EMBL" id="KAK4499324.1"/>
    </source>
</evidence>
<feature type="active site" description="Proton donor/acceptor" evidence="5">
    <location>
        <position position="236"/>
    </location>
</feature>
<name>A0ABR0ECU7_ZASCE</name>
<dbReference type="Gene3D" id="3.90.1140.10">
    <property type="entry name" value="Cyclic phosphodiesterase"/>
    <property type="match status" value="1"/>
</dbReference>